<dbReference type="Proteomes" id="UP000075755">
    <property type="component" value="Chromosome"/>
</dbReference>
<dbReference type="SUPFAM" id="SSF69118">
    <property type="entry name" value="AhpD-like"/>
    <property type="match status" value="1"/>
</dbReference>
<dbReference type="Gene3D" id="1.20.1290.10">
    <property type="entry name" value="AhpD-like"/>
    <property type="match status" value="1"/>
</dbReference>
<protein>
    <submittedName>
        <fullName evidence="3">AhpD family alkylhydroperoxidase</fullName>
    </submittedName>
    <submittedName>
        <fullName evidence="2">Alkylhydroperoxidase like protein</fullName>
    </submittedName>
</protein>
<gene>
    <name evidence="2" type="ORF">AA2016_0876</name>
    <name evidence="3" type="ORF">FHS67_003430</name>
</gene>
<dbReference type="InterPro" id="IPR003779">
    <property type="entry name" value="CMD-like"/>
</dbReference>
<dbReference type="InterPro" id="IPR029032">
    <property type="entry name" value="AhpD-like"/>
</dbReference>
<dbReference type="Pfam" id="PF02627">
    <property type="entry name" value="CMD"/>
    <property type="match status" value="1"/>
</dbReference>
<dbReference type="AlphaFoldDB" id="A0AAC8YKY0"/>
<dbReference type="EMBL" id="JACICB010000012">
    <property type="protein sequence ID" value="MBB3707102.1"/>
    <property type="molecule type" value="Genomic_DNA"/>
</dbReference>
<dbReference type="RefSeq" id="WP_067955917.1">
    <property type="nucleotide sequence ID" value="NZ_CP015005.1"/>
</dbReference>
<dbReference type="PANTHER" id="PTHR34846">
    <property type="entry name" value="4-CARBOXYMUCONOLACTONE DECARBOXYLASE FAMILY PROTEIN (AFU_ORTHOLOGUE AFUA_6G11590)"/>
    <property type="match status" value="1"/>
</dbReference>
<dbReference type="KEGG" id="aak:AA2016_0876"/>
<evidence type="ECO:0000313" key="5">
    <source>
        <dbReference type="Proteomes" id="UP000577697"/>
    </source>
</evidence>
<evidence type="ECO:0000313" key="2">
    <source>
        <dbReference type="EMBL" id="AMS39814.1"/>
    </source>
</evidence>
<dbReference type="PANTHER" id="PTHR34846:SF7">
    <property type="entry name" value="BLL7811 PROTEIN"/>
    <property type="match status" value="1"/>
</dbReference>
<evidence type="ECO:0000313" key="4">
    <source>
        <dbReference type="Proteomes" id="UP000075755"/>
    </source>
</evidence>
<dbReference type="Proteomes" id="UP000577697">
    <property type="component" value="Unassembled WGS sequence"/>
</dbReference>
<evidence type="ECO:0000259" key="1">
    <source>
        <dbReference type="Pfam" id="PF02627"/>
    </source>
</evidence>
<reference evidence="2 4" key="1">
    <citation type="submission" date="2016-03" db="EMBL/GenBank/DDBJ databases">
        <title>Complete genome of Aminobacter aminovorans KCTC 2477.</title>
        <authorList>
            <person name="Kim K.M."/>
        </authorList>
    </citation>
    <scope>NUCLEOTIDE SEQUENCE [LARGE SCALE GENOMIC DNA]</scope>
    <source>
        <strain evidence="2 4">KCTC 2477</strain>
    </source>
</reference>
<reference evidence="3 5" key="2">
    <citation type="submission" date="2020-08" db="EMBL/GenBank/DDBJ databases">
        <title>Genomic Encyclopedia of Type Strains, Phase IV (KMG-IV): sequencing the most valuable type-strain genomes for metagenomic binning, comparative biology and taxonomic classification.</title>
        <authorList>
            <person name="Goeker M."/>
        </authorList>
    </citation>
    <scope>NUCLEOTIDE SEQUENCE [LARGE SCALE GENOMIC DNA]</scope>
    <source>
        <strain evidence="3 5">DSM 10368</strain>
    </source>
</reference>
<accession>A0AAC8YKY0</accession>
<organism evidence="2 4">
    <name type="scientific">Aminobacter aminovorans</name>
    <name type="common">Chelatobacter heintzii</name>
    <dbReference type="NCBI Taxonomy" id="83263"/>
    <lineage>
        <taxon>Bacteria</taxon>
        <taxon>Pseudomonadati</taxon>
        <taxon>Pseudomonadota</taxon>
        <taxon>Alphaproteobacteria</taxon>
        <taxon>Hyphomicrobiales</taxon>
        <taxon>Phyllobacteriaceae</taxon>
        <taxon>Aminobacter</taxon>
    </lineage>
</organism>
<keyword evidence="5" id="KW-1185">Reference proteome</keyword>
<evidence type="ECO:0000313" key="3">
    <source>
        <dbReference type="EMBL" id="MBB3707102.1"/>
    </source>
</evidence>
<dbReference type="EMBL" id="CP015005">
    <property type="protein sequence ID" value="AMS39814.1"/>
    <property type="molecule type" value="Genomic_DNA"/>
</dbReference>
<name>A0AAC8YKY0_AMIAI</name>
<feature type="domain" description="Carboxymuconolactone decarboxylase-like" evidence="1">
    <location>
        <begin position="13"/>
        <end position="94"/>
    </location>
</feature>
<proteinExistence type="predicted"/>
<dbReference type="InterPro" id="IPR004675">
    <property type="entry name" value="AhpD_core"/>
</dbReference>
<dbReference type="GO" id="GO:0051920">
    <property type="term" value="F:peroxiredoxin activity"/>
    <property type="evidence" value="ECO:0007669"/>
    <property type="project" value="InterPro"/>
</dbReference>
<sequence>MQARMTNPAILLPDAMQALFALNKATERDGLPEVTRKLVHLRASQINGCSVCVHMHSLELRKLGEKDDRIFAAAAWRDTPWFTPAERAALALTEAVTRIADKSDPVTDDVWEEATRYYDEKAISALLLCIAAINVWNRLNAAVRQVAGAAWN</sequence>
<dbReference type="NCBIfam" id="TIGR00778">
    <property type="entry name" value="ahpD_dom"/>
    <property type="match status" value="1"/>
</dbReference>